<gene>
    <name evidence="1" type="ORF">MCOR_435</name>
</gene>
<evidence type="ECO:0008006" key="3">
    <source>
        <dbReference type="Google" id="ProtNLM"/>
    </source>
</evidence>
<evidence type="ECO:0000313" key="1">
    <source>
        <dbReference type="EMBL" id="CAC5356080.1"/>
    </source>
</evidence>
<dbReference type="EMBL" id="CACVKT020000115">
    <property type="protein sequence ID" value="CAC5356080.1"/>
    <property type="molecule type" value="Genomic_DNA"/>
</dbReference>
<reference evidence="1 2" key="1">
    <citation type="submission" date="2020-06" db="EMBL/GenBank/DDBJ databases">
        <authorList>
            <person name="Li R."/>
            <person name="Bekaert M."/>
        </authorList>
    </citation>
    <scope>NUCLEOTIDE SEQUENCE [LARGE SCALE GENOMIC DNA]</scope>
    <source>
        <strain evidence="2">wild</strain>
    </source>
</reference>
<accession>A0A6J7ZVB3</accession>
<sequence length="421" mass="48985">MTWRGGYDYCKSKRKRLKYISPSSKAVFADQNPHITSDVTFWTAHQVTNETVIQGNRYYSEFPLDNIKEVSSSLLCVYLVYEADNKRVGWEAGECNDSSIRHPLFCDIAFPTDKRRMTLYAANVTWTDAYTFCEKINSSLLLENSLYTEIELFTFFNSGNWSDTRISTFWTKHTLSDHVTTLEQWPIDKALNESTLDGLYCAYVLLERQVDKNRLGWMSDYCHNSSRSFICEKESEEFYYQPIENYKPVGVFLLFEAQQLSLTDCMVKCNTTTEVGIPCELFVWNFLNSSCQLMNVGEIYVNDSHGYYQVQRSLTYKFAEGLTTYYRFSHTPIIEDYLQTGEDETTVESTTKTKPTEAINIADIKDQSEYSFNSPVMRTISLMVDETMRGNIDFIPQFYDEELSRMKFKNNPPACYTNMIE</sequence>
<name>A0A6J7ZVB3_MYTCO</name>
<dbReference type="SUPFAM" id="SSF56436">
    <property type="entry name" value="C-type lectin-like"/>
    <property type="match status" value="1"/>
</dbReference>
<dbReference type="Proteomes" id="UP000507470">
    <property type="component" value="Unassembled WGS sequence"/>
</dbReference>
<proteinExistence type="predicted"/>
<keyword evidence="2" id="KW-1185">Reference proteome</keyword>
<organism evidence="1 2">
    <name type="scientific">Mytilus coruscus</name>
    <name type="common">Sea mussel</name>
    <dbReference type="NCBI Taxonomy" id="42192"/>
    <lineage>
        <taxon>Eukaryota</taxon>
        <taxon>Metazoa</taxon>
        <taxon>Spiralia</taxon>
        <taxon>Lophotrochozoa</taxon>
        <taxon>Mollusca</taxon>
        <taxon>Bivalvia</taxon>
        <taxon>Autobranchia</taxon>
        <taxon>Pteriomorphia</taxon>
        <taxon>Mytilida</taxon>
        <taxon>Mytiloidea</taxon>
        <taxon>Mytilidae</taxon>
        <taxon>Mytilinae</taxon>
        <taxon>Mytilus</taxon>
    </lineage>
</organism>
<dbReference type="InterPro" id="IPR016187">
    <property type="entry name" value="CTDL_fold"/>
</dbReference>
<evidence type="ECO:0000313" key="2">
    <source>
        <dbReference type="Proteomes" id="UP000507470"/>
    </source>
</evidence>
<dbReference type="AlphaFoldDB" id="A0A6J7ZVB3"/>
<dbReference type="OrthoDB" id="6166542at2759"/>
<protein>
    <recommendedName>
        <fullName evidence="3">C-type lectin domain-containing protein</fullName>
    </recommendedName>
</protein>
<dbReference type="SUPFAM" id="SSF57414">
    <property type="entry name" value="Hairpin loop containing domain-like"/>
    <property type="match status" value="1"/>
</dbReference>